<dbReference type="Pfam" id="PF18183">
    <property type="entry name" value="SLATT_2"/>
    <property type="match status" value="1"/>
</dbReference>
<gene>
    <name evidence="3" type="ORF">DU002_04395</name>
</gene>
<proteinExistence type="predicted"/>
<reference evidence="3 4" key="1">
    <citation type="submission" date="2018-07" db="EMBL/GenBank/DDBJ databases">
        <title>Corallincola holothuriorum sp. nov., a new facultative anaerobe isolated from sea cucumber Apostichopus japonicus.</title>
        <authorList>
            <person name="Xia H."/>
        </authorList>
    </citation>
    <scope>NUCLEOTIDE SEQUENCE [LARGE SCALE GENOMIC DNA]</scope>
    <source>
        <strain evidence="3 4">C4</strain>
    </source>
</reference>
<dbReference type="InterPro" id="IPR040688">
    <property type="entry name" value="SLATT_2"/>
</dbReference>
<keyword evidence="1" id="KW-1133">Transmembrane helix</keyword>
<feature type="transmembrane region" description="Helical" evidence="1">
    <location>
        <begin position="81"/>
        <end position="103"/>
    </location>
</feature>
<dbReference type="NCBIfam" id="NF033634">
    <property type="entry name" value="SLATT_1"/>
    <property type="match status" value="1"/>
</dbReference>
<feature type="transmembrane region" description="Helical" evidence="1">
    <location>
        <begin position="109"/>
        <end position="126"/>
    </location>
</feature>
<accession>A0A368NMD0</accession>
<dbReference type="Proteomes" id="UP000252558">
    <property type="component" value="Unassembled WGS sequence"/>
</dbReference>
<dbReference type="EMBL" id="QPID01000002">
    <property type="protein sequence ID" value="RCU51717.1"/>
    <property type="molecule type" value="Genomic_DNA"/>
</dbReference>
<sequence>MLPMAKENNARPLATGYARKLFLKTINSMGFPEDLQWTTEEQSAQALSQLFHYANRRCDGFREWYLKRIAVKKRAALSTRLGAIMSTTMAGIIPMLSTLPMFAQSEWLHAAWSSVALAVAALLVALDKFAGYTSGWIRYTLTEQKLRQRQQQFCFDWQRIKVLNTTDKPLEEVHQFLTDTQSLVHEETQQWAKEFQQHLSQWEKSGMASPTRK</sequence>
<evidence type="ECO:0000259" key="2">
    <source>
        <dbReference type="Pfam" id="PF18183"/>
    </source>
</evidence>
<keyword evidence="1" id="KW-0812">Transmembrane</keyword>
<feature type="domain" description="SMODS and SLOG-associating 2TM effector" evidence="2">
    <location>
        <begin position="42"/>
        <end position="201"/>
    </location>
</feature>
<dbReference type="NCBIfam" id="NF033633">
    <property type="entry name" value="SLATT_2"/>
    <property type="match status" value="1"/>
</dbReference>
<evidence type="ECO:0000313" key="3">
    <source>
        <dbReference type="EMBL" id="RCU51717.1"/>
    </source>
</evidence>
<keyword evidence="4" id="KW-1185">Reference proteome</keyword>
<protein>
    <submittedName>
        <fullName evidence="3">SLATT domain-containing protein</fullName>
    </submittedName>
</protein>
<name>A0A368NMD0_9GAMM</name>
<organism evidence="3 4">
    <name type="scientific">Corallincola holothuriorum</name>
    <dbReference type="NCBI Taxonomy" id="2282215"/>
    <lineage>
        <taxon>Bacteria</taxon>
        <taxon>Pseudomonadati</taxon>
        <taxon>Pseudomonadota</taxon>
        <taxon>Gammaproteobacteria</taxon>
        <taxon>Alteromonadales</taxon>
        <taxon>Psychromonadaceae</taxon>
        <taxon>Corallincola</taxon>
    </lineage>
</organism>
<evidence type="ECO:0000313" key="4">
    <source>
        <dbReference type="Proteomes" id="UP000252558"/>
    </source>
</evidence>
<evidence type="ECO:0000256" key="1">
    <source>
        <dbReference type="SAM" id="Phobius"/>
    </source>
</evidence>
<dbReference type="AlphaFoldDB" id="A0A368NMD0"/>
<comment type="caution">
    <text evidence="3">The sequence shown here is derived from an EMBL/GenBank/DDBJ whole genome shotgun (WGS) entry which is preliminary data.</text>
</comment>
<keyword evidence="1" id="KW-0472">Membrane</keyword>